<accession>A0ACC1CKP0</accession>
<protein>
    <submittedName>
        <fullName evidence="1">Uncharacterized protein</fullName>
    </submittedName>
</protein>
<sequence>MECQQCDSKKLFKVFDGSKRKRARKKRDGVDDNSAATDGSTSGCQANVRRVSSAKVSLQELSTDQNVDGPIEMESIKRERDSSPSVARSPTEVHRSSRSPRRHRRHAREGISLALKAGLVSTPRSISPLQDRDVAMQSIPQDQDSFIYAFLEEAIKGDKKKQRHTRRQEERRISHDREVSGAREHRHHHRRRREEMPSRERDKYSKEDSHGPAIDQAMLYHTFAKLFAQMTEKCNINYNAVPRTQSHKSLQCEVQSRHDAYEVDRRPTRIIGHDRSRENVLAPRIRSQEEFRDRIRSHDKIPTSDQKPDKCNCCYNKVPKYESKLNMSGSRIRAVADERYRDYPDNRSYVDQNRTRQEPPYSDYDRKNYEDEKKRYFEQRASRSFEVHREGYPDDDKCRRTARSDCIKEKLYDEKDKRYDKYYYEKNVVRDRFNGPTKDRRIGKNMDRFERNSIASRDDDYRNKDRDRYSERERDSGLSVADGDTSTISGRSNYLRVVKQEIAEQREAMDKMMKLWKELMRCFKGMSQTNQGQDKGIHESAQNVKESAAAQLRLWRECMRRYETVARDVGDTDARLMEEINKQRSEMAEMSTMWQECLQRYRDMSNDFNSLKQKLVTSESPTRMPAAPLICAEGEGSIPAASYRIPPNYPTIPPMAPGYPHGSPLRSRASAPPAWWWCGEGPRVSPRRRSSPDSRGSRERNRDRDKDRRHRHKDREDTRYKDKSSKPSAARSEHRHRKR</sequence>
<reference evidence="1 2" key="1">
    <citation type="journal article" date="2021" name="Front. Genet.">
        <title>Chromosome-Level Genome Assembly Reveals Significant Gene Expansion in the Toll and IMD Signaling Pathways of Dendrolimus kikuchii.</title>
        <authorList>
            <person name="Zhou J."/>
            <person name="Wu P."/>
            <person name="Xiong Z."/>
            <person name="Liu N."/>
            <person name="Zhao N."/>
            <person name="Ji M."/>
            <person name="Qiu Y."/>
            <person name="Yang B."/>
        </authorList>
    </citation>
    <scope>NUCLEOTIDE SEQUENCE [LARGE SCALE GENOMIC DNA]</scope>
    <source>
        <strain evidence="1">Ann1</strain>
    </source>
</reference>
<keyword evidence="2" id="KW-1185">Reference proteome</keyword>
<dbReference type="EMBL" id="CM034408">
    <property type="protein sequence ID" value="KAJ0172156.1"/>
    <property type="molecule type" value="Genomic_DNA"/>
</dbReference>
<dbReference type="Proteomes" id="UP000824533">
    <property type="component" value="Linkage Group LG22"/>
</dbReference>
<gene>
    <name evidence="1" type="ORF">K1T71_012129</name>
</gene>
<proteinExistence type="predicted"/>
<comment type="caution">
    <text evidence="1">The sequence shown here is derived from an EMBL/GenBank/DDBJ whole genome shotgun (WGS) entry which is preliminary data.</text>
</comment>
<name>A0ACC1CKP0_9NEOP</name>
<organism evidence="1 2">
    <name type="scientific">Dendrolimus kikuchii</name>
    <dbReference type="NCBI Taxonomy" id="765133"/>
    <lineage>
        <taxon>Eukaryota</taxon>
        <taxon>Metazoa</taxon>
        <taxon>Ecdysozoa</taxon>
        <taxon>Arthropoda</taxon>
        <taxon>Hexapoda</taxon>
        <taxon>Insecta</taxon>
        <taxon>Pterygota</taxon>
        <taxon>Neoptera</taxon>
        <taxon>Endopterygota</taxon>
        <taxon>Lepidoptera</taxon>
        <taxon>Glossata</taxon>
        <taxon>Ditrysia</taxon>
        <taxon>Bombycoidea</taxon>
        <taxon>Lasiocampidae</taxon>
        <taxon>Dendrolimus</taxon>
    </lineage>
</organism>
<evidence type="ECO:0000313" key="2">
    <source>
        <dbReference type="Proteomes" id="UP000824533"/>
    </source>
</evidence>
<evidence type="ECO:0000313" key="1">
    <source>
        <dbReference type="EMBL" id="KAJ0172156.1"/>
    </source>
</evidence>